<feature type="transmembrane region" description="Helical" evidence="1">
    <location>
        <begin position="230"/>
        <end position="251"/>
    </location>
</feature>
<keyword evidence="3" id="KW-1185">Reference proteome</keyword>
<dbReference type="RefSeq" id="WP_168412491.1">
    <property type="nucleotide sequence ID" value="NZ_JAAXPW010000022.1"/>
</dbReference>
<accession>A0A840Q2T3</accession>
<dbReference type="Proteomes" id="UP000557217">
    <property type="component" value="Unassembled WGS sequence"/>
</dbReference>
<feature type="transmembrane region" description="Helical" evidence="1">
    <location>
        <begin position="100"/>
        <end position="125"/>
    </location>
</feature>
<reference evidence="2 3" key="1">
    <citation type="submission" date="2020-08" db="EMBL/GenBank/DDBJ databases">
        <title>Genomic Encyclopedia of Type Strains, Phase IV (KMG-IV): sequencing the most valuable type-strain genomes for metagenomic binning, comparative biology and taxonomic classification.</title>
        <authorList>
            <person name="Goeker M."/>
        </authorList>
    </citation>
    <scope>NUCLEOTIDE SEQUENCE [LARGE SCALE GENOMIC DNA]</scope>
    <source>
        <strain evidence="2 3">DSM 10633</strain>
    </source>
</reference>
<evidence type="ECO:0000313" key="3">
    <source>
        <dbReference type="Proteomes" id="UP000557217"/>
    </source>
</evidence>
<keyword evidence="1" id="KW-0812">Transmembrane</keyword>
<organism evidence="2 3">
    <name type="scientific">Ureibacillus thermosphaericus</name>
    <dbReference type="NCBI Taxonomy" id="51173"/>
    <lineage>
        <taxon>Bacteria</taxon>
        <taxon>Bacillati</taxon>
        <taxon>Bacillota</taxon>
        <taxon>Bacilli</taxon>
        <taxon>Bacillales</taxon>
        <taxon>Caryophanaceae</taxon>
        <taxon>Ureibacillus</taxon>
    </lineage>
</organism>
<evidence type="ECO:0000256" key="1">
    <source>
        <dbReference type="SAM" id="Phobius"/>
    </source>
</evidence>
<feature type="transmembrane region" description="Helical" evidence="1">
    <location>
        <begin position="137"/>
        <end position="158"/>
    </location>
</feature>
<protein>
    <recommendedName>
        <fullName evidence="4">Copper resistance protein D domain-containing protein</fullName>
    </recommendedName>
</protein>
<gene>
    <name evidence="2" type="ORF">HNR36_001726</name>
</gene>
<feature type="transmembrane region" description="Helical" evidence="1">
    <location>
        <begin position="296"/>
        <end position="315"/>
    </location>
</feature>
<feature type="transmembrane region" description="Helical" evidence="1">
    <location>
        <begin position="178"/>
        <end position="195"/>
    </location>
</feature>
<sequence length="351" mass="40734">MVIIAILVYGFYAFSSVALDDEWQALSHVEHDPSFKMLMNQTSDTNFLPQNHSYIESTTQFVNHASLNALYEFIYFTRNFSPITLLEHHEWHNPTEKSQLILIAIQSFYTIGFLLLVGSVIWWRIIQNYSFYVRKTYLQWGFVIQCVHFLALISLILLEMNILTDGFLPSLPNQSSIQYGWYLSLIVSVLGLLFLYKNRWFDLLFVLILIGCKIEYPADFRSLILALFEILHLIAAAIWFTGLAIVIFFYSKYKTMVKNFISIFIEYAFVCIVMLVISGSLLAYKYDSPLDLLLKPLGLLLLLKIVLVGFVTIISQKIHSTMDDFHIKCWMYVQLVLMVMIIILVSVISIF</sequence>
<comment type="caution">
    <text evidence="2">The sequence shown here is derived from an EMBL/GenBank/DDBJ whole genome shotgun (WGS) entry which is preliminary data.</text>
</comment>
<proteinExistence type="predicted"/>
<name>A0A840Q2T3_URETH</name>
<feature type="transmembrane region" description="Helical" evidence="1">
    <location>
        <begin position="200"/>
        <end position="218"/>
    </location>
</feature>
<dbReference type="AlphaFoldDB" id="A0A840Q2T3"/>
<feature type="transmembrane region" description="Helical" evidence="1">
    <location>
        <begin position="263"/>
        <end position="284"/>
    </location>
</feature>
<evidence type="ECO:0000313" key="2">
    <source>
        <dbReference type="EMBL" id="MBB5149336.1"/>
    </source>
</evidence>
<dbReference type="EMBL" id="JACHGZ010000019">
    <property type="protein sequence ID" value="MBB5149336.1"/>
    <property type="molecule type" value="Genomic_DNA"/>
</dbReference>
<evidence type="ECO:0008006" key="4">
    <source>
        <dbReference type="Google" id="ProtNLM"/>
    </source>
</evidence>
<keyword evidence="1" id="KW-1133">Transmembrane helix</keyword>
<keyword evidence="1" id="KW-0472">Membrane</keyword>
<feature type="transmembrane region" description="Helical" evidence="1">
    <location>
        <begin position="327"/>
        <end position="350"/>
    </location>
</feature>